<proteinExistence type="predicted"/>
<dbReference type="CDD" id="cd14737">
    <property type="entry name" value="PAAR_1"/>
    <property type="match status" value="1"/>
</dbReference>
<evidence type="ECO:0000313" key="2">
    <source>
        <dbReference type="EMBL" id="MBO0664122.1"/>
    </source>
</evidence>
<dbReference type="Pfam" id="PF05488">
    <property type="entry name" value="PAAR_motif"/>
    <property type="match status" value="1"/>
</dbReference>
<dbReference type="RefSeq" id="WP_207259039.1">
    <property type="nucleotide sequence ID" value="NZ_JAFMPP010000016.1"/>
</dbReference>
<dbReference type="Gene3D" id="2.60.200.60">
    <property type="match status" value="1"/>
</dbReference>
<dbReference type="Proteomes" id="UP000664122">
    <property type="component" value="Unassembled WGS sequence"/>
</dbReference>
<feature type="region of interest" description="Disordered" evidence="1">
    <location>
        <begin position="74"/>
        <end position="104"/>
    </location>
</feature>
<feature type="compositionally biased region" description="Polar residues" evidence="1">
    <location>
        <begin position="90"/>
        <end position="104"/>
    </location>
</feature>
<accession>A0A939FZ26</accession>
<protein>
    <submittedName>
        <fullName evidence="2">PAAR domain-containing protein</fullName>
    </submittedName>
</protein>
<name>A0A939FZ26_9HYPH</name>
<sequence>MPPAHRQGDIGSGHGCHFPPSAATGGSPDVFTNGRPQMRVGDTYAPRSCVAGHAGPHGRALAQGSASVFINGRKAGRLGDEGPGGGRASCQKSMAGQSTPFVRG</sequence>
<dbReference type="InterPro" id="IPR008727">
    <property type="entry name" value="PAAR_motif"/>
</dbReference>
<organism evidence="2 3">
    <name type="scientific">Jiella flava</name>
    <dbReference type="NCBI Taxonomy" id="2816857"/>
    <lineage>
        <taxon>Bacteria</taxon>
        <taxon>Pseudomonadati</taxon>
        <taxon>Pseudomonadota</taxon>
        <taxon>Alphaproteobacteria</taxon>
        <taxon>Hyphomicrobiales</taxon>
        <taxon>Aurantimonadaceae</taxon>
        <taxon>Jiella</taxon>
    </lineage>
</organism>
<dbReference type="AlphaFoldDB" id="A0A939FZ26"/>
<feature type="region of interest" description="Disordered" evidence="1">
    <location>
        <begin position="1"/>
        <end position="39"/>
    </location>
</feature>
<keyword evidence="3" id="KW-1185">Reference proteome</keyword>
<dbReference type="EMBL" id="JAFMPP010000016">
    <property type="protein sequence ID" value="MBO0664122.1"/>
    <property type="molecule type" value="Genomic_DNA"/>
</dbReference>
<reference evidence="2" key="1">
    <citation type="submission" date="2021-03" db="EMBL/GenBank/DDBJ databases">
        <title>Whole genome sequence of Jiella sp. CQZ9-1.</title>
        <authorList>
            <person name="Tuo L."/>
        </authorList>
    </citation>
    <scope>NUCLEOTIDE SEQUENCE</scope>
    <source>
        <strain evidence="2">CQZ9-1</strain>
    </source>
</reference>
<evidence type="ECO:0000256" key="1">
    <source>
        <dbReference type="SAM" id="MobiDB-lite"/>
    </source>
</evidence>
<gene>
    <name evidence="2" type="ORF">J1C48_16205</name>
</gene>
<evidence type="ECO:0000313" key="3">
    <source>
        <dbReference type="Proteomes" id="UP000664122"/>
    </source>
</evidence>
<comment type="caution">
    <text evidence="2">The sequence shown here is derived from an EMBL/GenBank/DDBJ whole genome shotgun (WGS) entry which is preliminary data.</text>
</comment>